<dbReference type="PROSITE" id="PS51669">
    <property type="entry name" value="4FE4S_MOW_BIS_MGD"/>
    <property type="match status" value="1"/>
</dbReference>
<dbReference type="InterPro" id="IPR011888">
    <property type="entry name" value="Anaer_DMSO_reductase"/>
</dbReference>
<name>A0A6N8JRD2_9ACTN</name>
<dbReference type="Gene3D" id="2.40.40.20">
    <property type="match status" value="1"/>
</dbReference>
<evidence type="ECO:0000256" key="2">
    <source>
        <dbReference type="ARBA" id="ARBA00022723"/>
    </source>
</evidence>
<dbReference type="Gene3D" id="3.40.50.740">
    <property type="match status" value="1"/>
</dbReference>
<dbReference type="PANTHER" id="PTHR43742">
    <property type="entry name" value="TRIMETHYLAMINE-N-OXIDE REDUCTASE"/>
    <property type="match status" value="1"/>
</dbReference>
<dbReference type="GO" id="GO:0043546">
    <property type="term" value="F:molybdopterin cofactor binding"/>
    <property type="evidence" value="ECO:0007669"/>
    <property type="project" value="InterPro"/>
</dbReference>
<comment type="similarity">
    <text evidence="1">Belongs to the prokaryotic molybdopterin-containing oxidoreductase family.</text>
</comment>
<evidence type="ECO:0000259" key="8">
    <source>
        <dbReference type="PROSITE" id="PS51669"/>
    </source>
</evidence>
<dbReference type="Gene3D" id="3.40.50.12440">
    <property type="match status" value="2"/>
</dbReference>
<evidence type="ECO:0000313" key="9">
    <source>
        <dbReference type="EMBL" id="MVX61489.1"/>
    </source>
</evidence>
<evidence type="ECO:0000256" key="7">
    <source>
        <dbReference type="SAM" id="SignalP"/>
    </source>
</evidence>
<dbReference type="InterPro" id="IPR009010">
    <property type="entry name" value="Asp_de-COase-like_dom_sf"/>
</dbReference>
<dbReference type="GO" id="GO:0030151">
    <property type="term" value="F:molybdenum ion binding"/>
    <property type="evidence" value="ECO:0007669"/>
    <property type="project" value="InterPro"/>
</dbReference>
<dbReference type="SUPFAM" id="SSF53706">
    <property type="entry name" value="Formate dehydrogenase/DMSO reductase, domains 1-3"/>
    <property type="match status" value="1"/>
</dbReference>
<dbReference type="InterPro" id="IPR006656">
    <property type="entry name" value="Mopterin_OxRdtase"/>
</dbReference>
<keyword evidence="5" id="KW-0408">Iron</keyword>
<proteinExistence type="inferred from homology"/>
<gene>
    <name evidence="9" type="ORF">GKZ27_08485</name>
</gene>
<dbReference type="InterPro" id="IPR050612">
    <property type="entry name" value="Prok_Mopterin_Oxidored"/>
</dbReference>
<dbReference type="Gene3D" id="3.40.228.10">
    <property type="entry name" value="Dimethylsulfoxide Reductase, domain 2"/>
    <property type="match status" value="1"/>
</dbReference>
<sequence length="805" mass="87345">MTESKATVSRRTFVTGSLAGLAVASTAGALYGCAPAAEDDLAATGETAETTPDTIAWSQCVVNCGGACALQWHVRDGKIVYAETDNVGDPNGLQARACLRGRSLRRWINSPDRLQYPMKRVGKRGEGKFEQISWDEAYQTIADKLKSVIDTYGNEAVYVNYASGVSSSTSRLFPRLANLMGGYLGSYNDYSTNMMCAGMPFLYGDTCSPYDNVSASSISEAQNADLIIMFGNSPAETRMGGANIAWDFAQVREKGGKIYHVDYRMNETVSGHPDEWLPIRTGTDAALVSAIAHELIVNNQVNKEFLDTYCVGFDEATMPASAQGQHKSYQDYIMGTGYDMVEKTPEWAAPITQIPAARIRELAGEIANAKALFVAQGWGPQRHSNGESASRAICMLPILTGMIGKPGTNTGMREAEAGGLVGSIPKGKNPVEASINCYQWLNAVDHGATMTAAKDGVRGADALSGGIKFMWNYGGNCITNQHSDINLVHDILQDESKLEFLVVVDTVMADSAKYADILLPDAMRAEQFHMANNGYAEYYLGVLVGEKAQDAPGEALPEYEFMTGIADKLGLKDAFTEGKTQEQWIEELYRQSADAIEGMPTWEEILEQHHFKMEAPAAIGFADFVADPAANPLETPSGKIEIYSERLDQMIAGLELAEGDNIFPIPVFDPGFNGYGSVNEEFPLYCSGFHHKSRTHSSYGGVEELKQVARQQMWINPLDAEARSIENGDKCRVKSAVGELEIEALVTPRIIPGTIGIPQGSWHEADMDGDRVDKGACINTITPYHPSPLAKGNGVHSLIVQVTKA</sequence>
<keyword evidence="3 7" id="KW-0732">Signal</keyword>
<dbReference type="Proteomes" id="UP000463388">
    <property type="component" value="Unassembled WGS sequence"/>
</dbReference>
<dbReference type="OrthoDB" id="7376058at2"/>
<dbReference type="PROSITE" id="PS51257">
    <property type="entry name" value="PROKAR_LIPOPROTEIN"/>
    <property type="match status" value="1"/>
</dbReference>
<dbReference type="RefSeq" id="WP_160346700.1">
    <property type="nucleotide sequence ID" value="NZ_WSRR01000022.1"/>
</dbReference>
<dbReference type="GO" id="GO:0030288">
    <property type="term" value="C:outer membrane-bounded periplasmic space"/>
    <property type="evidence" value="ECO:0007669"/>
    <property type="project" value="TreeGrafter"/>
</dbReference>
<dbReference type="GO" id="GO:0009389">
    <property type="term" value="F:dimethyl sulfoxide reductase activity"/>
    <property type="evidence" value="ECO:0007669"/>
    <property type="project" value="InterPro"/>
</dbReference>
<evidence type="ECO:0000256" key="6">
    <source>
        <dbReference type="ARBA" id="ARBA00023014"/>
    </source>
</evidence>
<accession>A0A6N8JRD2</accession>
<dbReference type="PROSITE" id="PS51318">
    <property type="entry name" value="TAT"/>
    <property type="match status" value="1"/>
</dbReference>
<protein>
    <submittedName>
        <fullName evidence="9">Molybdopterin-dependent oxidoreductase</fullName>
    </submittedName>
</protein>
<evidence type="ECO:0000256" key="1">
    <source>
        <dbReference type="ARBA" id="ARBA00010312"/>
    </source>
</evidence>
<dbReference type="AlphaFoldDB" id="A0A6N8JRD2"/>
<dbReference type="Pfam" id="PF04879">
    <property type="entry name" value="Molybdop_Fe4S4"/>
    <property type="match status" value="1"/>
</dbReference>
<dbReference type="PANTHER" id="PTHR43742:SF3">
    <property type="entry name" value="DIMETHYL SULFOXIDE REDUCTASE DMSA"/>
    <property type="match status" value="1"/>
</dbReference>
<keyword evidence="4" id="KW-0560">Oxidoreductase</keyword>
<reference evidence="9 10" key="1">
    <citation type="submission" date="2019-12" db="EMBL/GenBank/DDBJ databases">
        <title>Microbes associate with the intestines of laboratory mice.</title>
        <authorList>
            <person name="Navarre W."/>
            <person name="Wong E."/>
        </authorList>
    </citation>
    <scope>NUCLEOTIDE SEQUENCE [LARGE SCALE GENOMIC DNA]</scope>
    <source>
        <strain evidence="9 10">NM66_B29</strain>
    </source>
</reference>
<dbReference type="EMBL" id="WSRR01000022">
    <property type="protein sequence ID" value="MVX61489.1"/>
    <property type="molecule type" value="Genomic_DNA"/>
</dbReference>
<dbReference type="NCBIfam" id="TIGR02166">
    <property type="entry name" value="dmsA_ynfE"/>
    <property type="match status" value="1"/>
</dbReference>
<feature type="domain" description="4Fe-4S Mo/W bis-MGD-type" evidence="8">
    <location>
        <begin position="53"/>
        <end position="112"/>
    </location>
</feature>
<dbReference type="GO" id="GO:0009055">
    <property type="term" value="F:electron transfer activity"/>
    <property type="evidence" value="ECO:0007669"/>
    <property type="project" value="TreeGrafter"/>
</dbReference>
<dbReference type="GO" id="GO:0009061">
    <property type="term" value="P:anaerobic respiration"/>
    <property type="evidence" value="ECO:0007669"/>
    <property type="project" value="TreeGrafter"/>
</dbReference>
<feature type="signal peptide" evidence="7">
    <location>
        <begin position="1"/>
        <end position="36"/>
    </location>
</feature>
<evidence type="ECO:0000313" key="10">
    <source>
        <dbReference type="Proteomes" id="UP000463388"/>
    </source>
</evidence>
<dbReference type="InterPro" id="IPR006311">
    <property type="entry name" value="TAT_signal"/>
</dbReference>
<evidence type="ECO:0000256" key="5">
    <source>
        <dbReference type="ARBA" id="ARBA00023004"/>
    </source>
</evidence>
<feature type="chain" id="PRO_5026959428" evidence="7">
    <location>
        <begin position="37"/>
        <end position="805"/>
    </location>
</feature>
<dbReference type="SUPFAM" id="SSF50692">
    <property type="entry name" value="ADC-like"/>
    <property type="match status" value="1"/>
</dbReference>
<keyword evidence="10" id="KW-1185">Reference proteome</keyword>
<dbReference type="SMART" id="SM00926">
    <property type="entry name" value="Molybdop_Fe4S4"/>
    <property type="match status" value="1"/>
</dbReference>
<keyword evidence="2" id="KW-0479">Metal-binding</keyword>
<evidence type="ECO:0000256" key="3">
    <source>
        <dbReference type="ARBA" id="ARBA00022729"/>
    </source>
</evidence>
<dbReference type="Pfam" id="PF00384">
    <property type="entry name" value="Molybdopterin"/>
    <property type="match status" value="1"/>
</dbReference>
<dbReference type="InterPro" id="IPR006657">
    <property type="entry name" value="MoPterin_dinucl-bd_dom"/>
</dbReference>
<dbReference type="Pfam" id="PF01568">
    <property type="entry name" value="Molydop_binding"/>
    <property type="match status" value="1"/>
</dbReference>
<evidence type="ECO:0000256" key="4">
    <source>
        <dbReference type="ARBA" id="ARBA00023002"/>
    </source>
</evidence>
<organism evidence="9 10">
    <name type="scientific">Adlercreutzia mucosicola</name>
    <dbReference type="NCBI Taxonomy" id="580026"/>
    <lineage>
        <taxon>Bacteria</taxon>
        <taxon>Bacillati</taxon>
        <taxon>Actinomycetota</taxon>
        <taxon>Coriobacteriia</taxon>
        <taxon>Eggerthellales</taxon>
        <taxon>Eggerthellaceae</taxon>
        <taxon>Adlercreutzia</taxon>
    </lineage>
</organism>
<keyword evidence="6" id="KW-0411">Iron-sulfur</keyword>
<dbReference type="InterPro" id="IPR006963">
    <property type="entry name" value="Mopterin_OxRdtase_4Fe-4S_dom"/>
</dbReference>
<comment type="caution">
    <text evidence="9">The sequence shown here is derived from an EMBL/GenBank/DDBJ whole genome shotgun (WGS) entry which is preliminary data.</text>
</comment>
<dbReference type="GO" id="GO:0051539">
    <property type="term" value="F:4 iron, 4 sulfur cluster binding"/>
    <property type="evidence" value="ECO:0007669"/>
    <property type="project" value="InterPro"/>
</dbReference>